<gene>
    <name evidence="9" type="ORF">GGX14DRAFT_448845</name>
</gene>
<comment type="similarity">
    <text evidence="6">Belongs to the NFYC/HAP5 subunit family.</text>
</comment>
<evidence type="ECO:0000256" key="5">
    <source>
        <dbReference type="ARBA" id="ARBA00023242"/>
    </source>
</evidence>
<dbReference type="GO" id="GO:0000978">
    <property type="term" value="F:RNA polymerase II cis-regulatory region sequence-specific DNA binding"/>
    <property type="evidence" value="ECO:0007669"/>
    <property type="project" value="TreeGrafter"/>
</dbReference>
<evidence type="ECO:0000256" key="1">
    <source>
        <dbReference type="ARBA" id="ARBA00004123"/>
    </source>
</evidence>
<dbReference type="EMBL" id="JARJCW010000025">
    <property type="protein sequence ID" value="KAJ7211608.1"/>
    <property type="molecule type" value="Genomic_DNA"/>
</dbReference>
<proteinExistence type="inferred from homology"/>
<reference evidence="9" key="1">
    <citation type="submission" date="2023-03" db="EMBL/GenBank/DDBJ databases">
        <title>Massive genome expansion in bonnet fungi (Mycena s.s.) driven by repeated elements and novel gene families across ecological guilds.</title>
        <authorList>
            <consortium name="Lawrence Berkeley National Laboratory"/>
            <person name="Harder C.B."/>
            <person name="Miyauchi S."/>
            <person name="Viragh M."/>
            <person name="Kuo A."/>
            <person name="Thoen E."/>
            <person name="Andreopoulos B."/>
            <person name="Lu D."/>
            <person name="Skrede I."/>
            <person name="Drula E."/>
            <person name="Henrissat B."/>
            <person name="Morin E."/>
            <person name="Kohler A."/>
            <person name="Barry K."/>
            <person name="LaButti K."/>
            <person name="Morin E."/>
            <person name="Salamov A."/>
            <person name="Lipzen A."/>
            <person name="Mereny Z."/>
            <person name="Hegedus B."/>
            <person name="Baldrian P."/>
            <person name="Stursova M."/>
            <person name="Weitz H."/>
            <person name="Taylor A."/>
            <person name="Grigoriev I.V."/>
            <person name="Nagy L.G."/>
            <person name="Martin F."/>
            <person name="Kauserud H."/>
        </authorList>
    </citation>
    <scope>NUCLEOTIDE SEQUENCE</scope>
    <source>
        <strain evidence="9">9144</strain>
    </source>
</reference>
<keyword evidence="2" id="KW-0805">Transcription regulation</keyword>
<evidence type="ECO:0000256" key="4">
    <source>
        <dbReference type="ARBA" id="ARBA00023163"/>
    </source>
</evidence>
<sequence length="296" mass="31711">MTGLLRATTSTGAAQRLPGCPQSPRICRNDSSVECTIAEVMLDYSTWKQKHVPQPVAIHITPRPLPRKRTQFPRSAPMASSSQHPYVQTGDPLNDFLRSFWQRQIDAAEQETPDYRHPPLPLARIKKVMKSDPDVKMIAADAPILFCKACEIFISEITARAFIIADSNKRRTLSRADIAKALTKSDQFDFLIDIVPREEPFAGAGAAAGAAAAAAGPAGPAGGGRRGPPVPKREPMSSPTDLDPTPHAEDDDDDAPMEGVGGPRGSEVLDQLESLLAAGPGPNPGPIPQAHARTLP</sequence>
<evidence type="ECO:0000313" key="10">
    <source>
        <dbReference type="Proteomes" id="UP001219525"/>
    </source>
</evidence>
<dbReference type="PANTHER" id="PTHR10252">
    <property type="entry name" value="HISTONE-LIKE TRANSCRIPTION FACTOR CCAAT-RELATED"/>
    <property type="match status" value="1"/>
</dbReference>
<dbReference type="FunFam" id="1.10.20.10:FF:000006">
    <property type="entry name" value="Nuclear transcription factor Y subunit gamma"/>
    <property type="match status" value="1"/>
</dbReference>
<comment type="subcellular location">
    <subcellularLocation>
        <location evidence="1">Nucleus</location>
    </subcellularLocation>
</comment>
<dbReference type="Gene3D" id="1.10.20.10">
    <property type="entry name" value="Histone, subunit A"/>
    <property type="match status" value="1"/>
</dbReference>
<comment type="caution">
    <text evidence="9">The sequence shown here is derived from an EMBL/GenBank/DDBJ whole genome shotgun (WGS) entry which is preliminary data.</text>
</comment>
<evidence type="ECO:0000259" key="8">
    <source>
        <dbReference type="Pfam" id="PF00808"/>
    </source>
</evidence>
<evidence type="ECO:0000256" key="7">
    <source>
        <dbReference type="SAM" id="MobiDB-lite"/>
    </source>
</evidence>
<dbReference type="CDD" id="cd22908">
    <property type="entry name" value="HFD_NFYC-like"/>
    <property type="match status" value="1"/>
</dbReference>
<dbReference type="PANTHER" id="PTHR10252:SF8">
    <property type="entry name" value="NUCLEAR TRANSCRIPTION FACTOR Y SUBUNIT GAMMA"/>
    <property type="match status" value="1"/>
</dbReference>
<dbReference type="Pfam" id="PF00808">
    <property type="entry name" value="CBFD_NFYB_HMF"/>
    <property type="match status" value="1"/>
</dbReference>
<dbReference type="AlphaFoldDB" id="A0AAD6VFK0"/>
<dbReference type="InterPro" id="IPR009072">
    <property type="entry name" value="Histone-fold"/>
</dbReference>
<feature type="region of interest" description="Disordered" evidence="7">
    <location>
        <begin position="214"/>
        <end position="296"/>
    </location>
</feature>
<organism evidence="9 10">
    <name type="scientific">Mycena pura</name>
    <dbReference type="NCBI Taxonomy" id="153505"/>
    <lineage>
        <taxon>Eukaryota</taxon>
        <taxon>Fungi</taxon>
        <taxon>Dikarya</taxon>
        <taxon>Basidiomycota</taxon>
        <taxon>Agaricomycotina</taxon>
        <taxon>Agaricomycetes</taxon>
        <taxon>Agaricomycetidae</taxon>
        <taxon>Agaricales</taxon>
        <taxon>Marasmiineae</taxon>
        <taxon>Mycenaceae</taxon>
        <taxon>Mycena</taxon>
    </lineage>
</organism>
<evidence type="ECO:0000256" key="6">
    <source>
        <dbReference type="ARBA" id="ARBA00038129"/>
    </source>
</evidence>
<evidence type="ECO:0000313" key="9">
    <source>
        <dbReference type="EMBL" id="KAJ7211608.1"/>
    </source>
</evidence>
<dbReference type="GO" id="GO:0001228">
    <property type="term" value="F:DNA-binding transcription activator activity, RNA polymerase II-specific"/>
    <property type="evidence" value="ECO:0007669"/>
    <property type="project" value="TreeGrafter"/>
</dbReference>
<dbReference type="GO" id="GO:0046982">
    <property type="term" value="F:protein heterodimerization activity"/>
    <property type="evidence" value="ECO:0007669"/>
    <property type="project" value="InterPro"/>
</dbReference>
<keyword evidence="5" id="KW-0539">Nucleus</keyword>
<dbReference type="Proteomes" id="UP001219525">
    <property type="component" value="Unassembled WGS sequence"/>
</dbReference>
<evidence type="ECO:0000256" key="2">
    <source>
        <dbReference type="ARBA" id="ARBA00023015"/>
    </source>
</evidence>
<accession>A0AAD6VFK0</accession>
<name>A0AAD6VFK0_9AGAR</name>
<evidence type="ECO:0000256" key="3">
    <source>
        <dbReference type="ARBA" id="ARBA00023125"/>
    </source>
</evidence>
<feature type="region of interest" description="Disordered" evidence="7">
    <location>
        <begin position="66"/>
        <end position="86"/>
    </location>
</feature>
<keyword evidence="4" id="KW-0804">Transcription</keyword>
<feature type="domain" description="Transcription factor CBF/NF-Y/archaeal histone" evidence="8">
    <location>
        <begin position="120"/>
        <end position="182"/>
    </location>
</feature>
<keyword evidence="3" id="KW-0238">DNA-binding</keyword>
<dbReference type="GO" id="GO:0016602">
    <property type="term" value="C:CCAAT-binding factor complex"/>
    <property type="evidence" value="ECO:0007669"/>
    <property type="project" value="TreeGrafter"/>
</dbReference>
<protein>
    <submittedName>
        <fullName evidence="9">Histone-fold-containing protein</fullName>
    </submittedName>
</protein>
<keyword evidence="10" id="KW-1185">Reference proteome</keyword>
<dbReference type="InterPro" id="IPR050568">
    <property type="entry name" value="Transcr_DNA_Rep_Reg"/>
</dbReference>
<dbReference type="SUPFAM" id="SSF47113">
    <property type="entry name" value="Histone-fold"/>
    <property type="match status" value="1"/>
</dbReference>
<dbReference type="InterPro" id="IPR003958">
    <property type="entry name" value="CBFA_NFYB_domain"/>
</dbReference>